<dbReference type="Proteomes" id="UP000335636">
    <property type="component" value="Unassembled WGS sequence"/>
</dbReference>
<feature type="compositionally biased region" description="Basic and acidic residues" evidence="1">
    <location>
        <begin position="20"/>
        <end position="32"/>
    </location>
</feature>
<name>A0A5E4C6C5_MARMO</name>
<accession>A0A5E4C6C5</accession>
<feature type="region of interest" description="Disordered" evidence="1">
    <location>
        <begin position="1"/>
        <end position="69"/>
    </location>
</feature>
<protein>
    <submittedName>
        <fullName evidence="2">Uncharacterized protein</fullName>
    </submittedName>
</protein>
<evidence type="ECO:0000256" key="1">
    <source>
        <dbReference type="SAM" id="MobiDB-lite"/>
    </source>
</evidence>
<reference evidence="2" key="1">
    <citation type="submission" date="2019-04" db="EMBL/GenBank/DDBJ databases">
        <authorList>
            <person name="Alioto T."/>
            <person name="Alioto T."/>
        </authorList>
    </citation>
    <scope>NUCLEOTIDE SEQUENCE [LARGE SCALE GENOMIC DNA]</scope>
</reference>
<proteinExistence type="predicted"/>
<feature type="compositionally biased region" description="Acidic residues" evidence="1">
    <location>
        <begin position="33"/>
        <end position="65"/>
    </location>
</feature>
<gene>
    <name evidence="2" type="ORF">MONAX_5E011295</name>
</gene>
<evidence type="ECO:0000313" key="3">
    <source>
        <dbReference type="Proteomes" id="UP000335636"/>
    </source>
</evidence>
<feature type="non-terminal residue" evidence="2">
    <location>
        <position position="1"/>
    </location>
</feature>
<dbReference type="EMBL" id="CABDUW010000894">
    <property type="protein sequence ID" value="VTJ76482.1"/>
    <property type="molecule type" value="Genomic_DNA"/>
</dbReference>
<evidence type="ECO:0000313" key="2">
    <source>
        <dbReference type="EMBL" id="VTJ76482.1"/>
    </source>
</evidence>
<feature type="compositionally biased region" description="Acidic residues" evidence="1">
    <location>
        <begin position="7"/>
        <end position="19"/>
    </location>
</feature>
<keyword evidence="3" id="KW-1185">Reference proteome</keyword>
<organism evidence="2 3">
    <name type="scientific">Marmota monax</name>
    <name type="common">Woodchuck</name>
    <dbReference type="NCBI Taxonomy" id="9995"/>
    <lineage>
        <taxon>Eukaryota</taxon>
        <taxon>Metazoa</taxon>
        <taxon>Chordata</taxon>
        <taxon>Craniata</taxon>
        <taxon>Vertebrata</taxon>
        <taxon>Euteleostomi</taxon>
        <taxon>Mammalia</taxon>
        <taxon>Eutheria</taxon>
        <taxon>Euarchontoglires</taxon>
        <taxon>Glires</taxon>
        <taxon>Rodentia</taxon>
        <taxon>Sciuromorpha</taxon>
        <taxon>Sciuridae</taxon>
        <taxon>Xerinae</taxon>
        <taxon>Marmotini</taxon>
        <taxon>Marmota</taxon>
    </lineage>
</organism>
<sequence length="151" mass="17721">EGKIHQDEEEEEKEEEGEEEKLKEKKEEKLEEEKDEEEEEKKDEEEEELEEEEEEKVEKEEEEDTRGDLKLIIWEPHNLQLPLPCSRNLPVSPASQDAIQGEQGLKPTSATFMYKWHPEEGRGSGGLHHHCPFILPTCRPYLECRPPPPTH</sequence>
<comment type="caution">
    <text evidence="2">The sequence shown here is derived from an EMBL/GenBank/DDBJ whole genome shotgun (WGS) entry which is preliminary data.</text>
</comment>
<dbReference type="AlphaFoldDB" id="A0A5E4C6C5"/>